<gene>
    <name evidence="4" type="ORF">KP509_08G060800</name>
</gene>
<protein>
    <submittedName>
        <fullName evidence="4">Uncharacterized protein</fullName>
    </submittedName>
</protein>
<feature type="domain" description="GH3 C-terminal" evidence="3">
    <location>
        <begin position="515"/>
        <end position="613"/>
    </location>
</feature>
<feature type="domain" description="GH3 middle" evidence="2">
    <location>
        <begin position="356"/>
        <end position="471"/>
    </location>
</feature>
<evidence type="ECO:0000313" key="5">
    <source>
        <dbReference type="Proteomes" id="UP000825935"/>
    </source>
</evidence>
<sequence length="647" mass="73054">MDIQPSMSNHECNGTVDRLEMIEYLTTNARKVQNQVLSKILTRNAKTEYLSRFSSDGRVLDKASFKRLVPVVGYEDIEPYIKRIANGDKSPILCAEPISEFLTSSGTSAGERKLMPTIPEELERKKFLYSLLMPVMNQYVKGLDKGKGLYFLFIKAETKTPGGLLARPVLTSYYKSSQFRDMAGDPFNVYTSPTETILCPDAYQSMYCQMLCGLLLHEDVLRMGAVFASGFLRAIKFLEENWQELCDDIRRGELSSKVTDVASREAVMRVLKQGDERLAERVKKECEKESWQGIISRLWPKVKYIEVVVTGTMSQYIPTLDHYSGGLPLVCTMYASSECYFGLNLKPMARPSEVSYTILPNMGYFEFIPMSRDHGRCHTMSLNRDQGDPRKVAKQNGIHENGRSCNAGHDAHVDGIDACVEELLDLTDLSVGEEYELVVTTYAGLYRYRVGDVLKVTGFHNETPQFQFIRRKNVLLSIDADKTDEEGLHRAVNEAAKWLRGASNGPMAEEGATIPLEYTSLVDTSSIPGHYVIFWELRQLSRSWTPSAAALEACCLALENSLDSVYRQCRNCDRSIGPLEIRIVKQGSFDKLMDFCVQQGSSINQYKTPRCIHPSSPAADLLNSRVILNAFSPSCPYWAPQRREWTH</sequence>
<dbReference type="GO" id="GO:0005737">
    <property type="term" value="C:cytoplasm"/>
    <property type="evidence" value="ECO:0007669"/>
    <property type="project" value="TreeGrafter"/>
</dbReference>
<reference evidence="4" key="1">
    <citation type="submission" date="2021-08" db="EMBL/GenBank/DDBJ databases">
        <title>WGS assembly of Ceratopteris richardii.</title>
        <authorList>
            <person name="Marchant D.B."/>
            <person name="Chen G."/>
            <person name="Jenkins J."/>
            <person name="Shu S."/>
            <person name="Leebens-Mack J."/>
            <person name="Grimwood J."/>
            <person name="Schmutz J."/>
            <person name="Soltis P."/>
            <person name="Soltis D."/>
            <person name="Chen Z.-H."/>
        </authorList>
    </citation>
    <scope>NUCLEOTIDE SEQUENCE</scope>
    <source>
        <strain evidence="4">Whitten #5841</strain>
        <tissue evidence="4">Leaf</tissue>
    </source>
</reference>
<dbReference type="Pfam" id="PF03321">
    <property type="entry name" value="GH3"/>
    <property type="match status" value="1"/>
</dbReference>
<dbReference type="AlphaFoldDB" id="A0A8T2UAG3"/>
<dbReference type="PANTHER" id="PTHR31901:SF33">
    <property type="entry name" value="INDOLE-3-ACETIC ACID-AMIDO SYNTHETASE GH3.17"/>
    <property type="match status" value="1"/>
</dbReference>
<accession>A0A8T2UAG3</accession>
<comment type="similarity">
    <text evidence="1">Belongs to the IAA-amido conjugating enzyme family.</text>
</comment>
<keyword evidence="5" id="KW-1185">Reference proteome</keyword>
<dbReference type="GO" id="GO:0016881">
    <property type="term" value="F:acid-amino acid ligase activity"/>
    <property type="evidence" value="ECO:0007669"/>
    <property type="project" value="TreeGrafter"/>
</dbReference>
<dbReference type="OMA" id="WEVSSAK"/>
<dbReference type="InterPro" id="IPR004993">
    <property type="entry name" value="GH3"/>
</dbReference>
<comment type="caution">
    <text evidence="4">The sequence shown here is derived from an EMBL/GenBank/DDBJ whole genome shotgun (WGS) entry which is preliminary data.</text>
</comment>
<evidence type="ECO:0000259" key="3">
    <source>
        <dbReference type="Pfam" id="PF23572"/>
    </source>
</evidence>
<dbReference type="InterPro" id="IPR055378">
    <property type="entry name" value="GH3_C"/>
</dbReference>
<name>A0A8T2UAG3_CERRI</name>
<evidence type="ECO:0000259" key="2">
    <source>
        <dbReference type="Pfam" id="PF23571"/>
    </source>
</evidence>
<evidence type="ECO:0000256" key="1">
    <source>
        <dbReference type="ARBA" id="ARBA00008068"/>
    </source>
</evidence>
<dbReference type="PANTHER" id="PTHR31901">
    <property type="entry name" value="GH3 DOMAIN-CONTAINING PROTEIN"/>
    <property type="match status" value="1"/>
</dbReference>
<dbReference type="Proteomes" id="UP000825935">
    <property type="component" value="Chromosome 8"/>
</dbReference>
<dbReference type="EMBL" id="CM035413">
    <property type="protein sequence ID" value="KAH7431678.1"/>
    <property type="molecule type" value="Genomic_DNA"/>
</dbReference>
<dbReference type="InterPro" id="IPR055377">
    <property type="entry name" value="GH3_M"/>
</dbReference>
<dbReference type="Pfam" id="PF23572">
    <property type="entry name" value="GH3_C"/>
    <property type="match status" value="1"/>
</dbReference>
<dbReference type="OrthoDB" id="10004661at2759"/>
<evidence type="ECO:0000313" key="4">
    <source>
        <dbReference type="EMBL" id="KAH7431678.1"/>
    </source>
</evidence>
<organism evidence="4 5">
    <name type="scientific">Ceratopteris richardii</name>
    <name type="common">Triangle waterfern</name>
    <dbReference type="NCBI Taxonomy" id="49495"/>
    <lineage>
        <taxon>Eukaryota</taxon>
        <taxon>Viridiplantae</taxon>
        <taxon>Streptophyta</taxon>
        <taxon>Embryophyta</taxon>
        <taxon>Tracheophyta</taxon>
        <taxon>Polypodiopsida</taxon>
        <taxon>Polypodiidae</taxon>
        <taxon>Polypodiales</taxon>
        <taxon>Pteridineae</taxon>
        <taxon>Pteridaceae</taxon>
        <taxon>Parkerioideae</taxon>
        <taxon>Ceratopteris</taxon>
    </lineage>
</organism>
<proteinExistence type="inferred from homology"/>
<dbReference type="Pfam" id="PF23571">
    <property type="entry name" value="GH3_M"/>
    <property type="match status" value="1"/>
</dbReference>